<accession>A0A1R2BLP9</accession>
<organism evidence="2 3">
    <name type="scientific">Stentor coeruleus</name>
    <dbReference type="NCBI Taxonomy" id="5963"/>
    <lineage>
        <taxon>Eukaryota</taxon>
        <taxon>Sar</taxon>
        <taxon>Alveolata</taxon>
        <taxon>Ciliophora</taxon>
        <taxon>Postciliodesmatophora</taxon>
        <taxon>Heterotrichea</taxon>
        <taxon>Heterotrichida</taxon>
        <taxon>Stentoridae</taxon>
        <taxon>Stentor</taxon>
    </lineage>
</organism>
<feature type="compositionally biased region" description="Basic and acidic residues" evidence="1">
    <location>
        <begin position="7"/>
        <end position="20"/>
    </location>
</feature>
<name>A0A1R2BLP9_9CILI</name>
<proteinExistence type="predicted"/>
<keyword evidence="3" id="KW-1185">Reference proteome</keyword>
<feature type="region of interest" description="Disordered" evidence="1">
    <location>
        <begin position="1"/>
        <end position="20"/>
    </location>
</feature>
<dbReference type="Proteomes" id="UP000187209">
    <property type="component" value="Unassembled WGS sequence"/>
</dbReference>
<comment type="caution">
    <text evidence="2">The sequence shown here is derived from an EMBL/GenBank/DDBJ whole genome shotgun (WGS) entry which is preliminary data.</text>
</comment>
<evidence type="ECO:0000256" key="1">
    <source>
        <dbReference type="SAM" id="MobiDB-lite"/>
    </source>
</evidence>
<evidence type="ECO:0000313" key="2">
    <source>
        <dbReference type="EMBL" id="OMJ77654.1"/>
    </source>
</evidence>
<gene>
    <name evidence="2" type="ORF">SteCoe_22692</name>
</gene>
<protein>
    <submittedName>
        <fullName evidence="2">Uncharacterized protein</fullName>
    </submittedName>
</protein>
<evidence type="ECO:0000313" key="3">
    <source>
        <dbReference type="Proteomes" id="UP000187209"/>
    </source>
</evidence>
<dbReference type="AlphaFoldDB" id="A0A1R2BLP9"/>
<sequence>MKKQKPTKSEEPIKEQLLKGQKDKVEKTTLAFQESNSSPRFLKPKIKEFKDMRKWDIELEKLDREEINIRKSLKEINIRIHESIHKRDITKSMSQATNAEMLAEKKKIDLSLNKINRAVNQGKNKSNKLTLFQR</sequence>
<reference evidence="2 3" key="1">
    <citation type="submission" date="2016-11" db="EMBL/GenBank/DDBJ databases">
        <title>The macronuclear genome of Stentor coeruleus: a giant cell with tiny introns.</title>
        <authorList>
            <person name="Slabodnick M."/>
            <person name="Ruby J.G."/>
            <person name="Reiff S.B."/>
            <person name="Swart E.C."/>
            <person name="Gosai S."/>
            <person name="Prabakaran S."/>
            <person name="Witkowska E."/>
            <person name="Larue G.E."/>
            <person name="Fisher S."/>
            <person name="Freeman R.M."/>
            <person name="Gunawardena J."/>
            <person name="Chu W."/>
            <person name="Stover N.A."/>
            <person name="Gregory B.D."/>
            <person name="Nowacki M."/>
            <person name="Derisi J."/>
            <person name="Roy S.W."/>
            <person name="Marshall W.F."/>
            <person name="Sood P."/>
        </authorList>
    </citation>
    <scope>NUCLEOTIDE SEQUENCE [LARGE SCALE GENOMIC DNA]</scope>
    <source>
        <strain evidence="2">WM001</strain>
    </source>
</reference>
<dbReference type="EMBL" id="MPUH01000563">
    <property type="protein sequence ID" value="OMJ77654.1"/>
    <property type="molecule type" value="Genomic_DNA"/>
</dbReference>